<keyword evidence="2" id="KW-1185">Reference proteome</keyword>
<reference evidence="1 2" key="1">
    <citation type="submission" date="2016-10" db="EMBL/GenBank/DDBJ databases">
        <authorList>
            <person name="de Groot N.N."/>
        </authorList>
    </citation>
    <scope>NUCLEOTIDE SEQUENCE [LARGE SCALE GENOMIC DNA]</scope>
    <source>
        <strain evidence="1 2">DSM 44892</strain>
    </source>
</reference>
<dbReference type="AlphaFoldDB" id="A0A1G8S687"/>
<sequence>MKDAHGRKRGCPTGDIIVVEPLRKREKNRFWKSLSQTPKPPSQNIFSRKKPRTERLDLRILKRKELSWHREI</sequence>
<proteinExistence type="predicted"/>
<evidence type="ECO:0000313" key="1">
    <source>
        <dbReference type="EMBL" id="SDJ24707.1"/>
    </source>
</evidence>
<dbReference type="RefSeq" id="WP_139183357.1">
    <property type="nucleotide sequence ID" value="NZ_CP048813.1"/>
</dbReference>
<gene>
    <name evidence="1" type="ORF">SAMN05444695_1206</name>
</gene>
<dbReference type="EMBL" id="FNDN01000020">
    <property type="protein sequence ID" value="SDJ24707.1"/>
    <property type="molecule type" value="Genomic_DNA"/>
</dbReference>
<accession>A0A1G8S687</accession>
<dbReference type="Proteomes" id="UP000183263">
    <property type="component" value="Unassembled WGS sequence"/>
</dbReference>
<organism evidence="1 2">
    <name type="scientific">Rhodococcus triatomae</name>
    <dbReference type="NCBI Taxonomy" id="300028"/>
    <lineage>
        <taxon>Bacteria</taxon>
        <taxon>Bacillati</taxon>
        <taxon>Actinomycetota</taxon>
        <taxon>Actinomycetes</taxon>
        <taxon>Mycobacteriales</taxon>
        <taxon>Nocardiaceae</taxon>
        <taxon>Rhodococcus</taxon>
    </lineage>
</organism>
<name>A0A1G8S687_9NOCA</name>
<evidence type="ECO:0000313" key="2">
    <source>
        <dbReference type="Proteomes" id="UP000183263"/>
    </source>
</evidence>
<protein>
    <submittedName>
        <fullName evidence="1">Uncharacterized protein</fullName>
    </submittedName>
</protein>